<protein>
    <submittedName>
        <fullName evidence="1">Repressor LexA</fullName>
    </submittedName>
</protein>
<organism evidence="1 2">
    <name type="scientific">Enterococcus durans</name>
    <dbReference type="NCBI Taxonomy" id="53345"/>
    <lineage>
        <taxon>Bacteria</taxon>
        <taxon>Bacillati</taxon>
        <taxon>Bacillota</taxon>
        <taxon>Bacilli</taxon>
        <taxon>Lactobacillales</taxon>
        <taxon>Enterococcaceae</taxon>
        <taxon>Enterococcus</taxon>
    </lineage>
</organism>
<evidence type="ECO:0000313" key="2">
    <source>
        <dbReference type="Proteomes" id="UP000254070"/>
    </source>
</evidence>
<evidence type="ECO:0000313" key="1">
    <source>
        <dbReference type="EMBL" id="STP30876.1"/>
    </source>
</evidence>
<dbReference type="Proteomes" id="UP000254070">
    <property type="component" value="Unassembled WGS sequence"/>
</dbReference>
<gene>
    <name evidence="1" type="ORF">NCTC8129_03133</name>
</gene>
<name>A0A377KP39_9ENTE</name>
<sequence length="98" mass="11174">MNPALTRAAFNDIADYFGVLKSTIDPRYGEIPKNLIPVKKYRQIPVLGEIACGDPILAEENIEEYREEIDENLPTGEVFYLKKKVIAWFLQSLLIVTC</sequence>
<accession>A0A377KP39</accession>
<reference evidence="1 2" key="1">
    <citation type="submission" date="2018-06" db="EMBL/GenBank/DDBJ databases">
        <authorList>
            <consortium name="Pathogen Informatics"/>
            <person name="Doyle S."/>
        </authorList>
    </citation>
    <scope>NUCLEOTIDE SEQUENCE [LARGE SCALE GENOMIC DNA]</scope>
    <source>
        <strain evidence="1 2">NCTC8129</strain>
    </source>
</reference>
<dbReference type="EMBL" id="UGIF01000002">
    <property type="protein sequence ID" value="STP30876.1"/>
    <property type="molecule type" value="Genomic_DNA"/>
</dbReference>
<proteinExistence type="predicted"/>
<dbReference type="AlphaFoldDB" id="A0A377KP39"/>